<dbReference type="InterPro" id="IPR015919">
    <property type="entry name" value="Cadherin-like_sf"/>
</dbReference>
<dbReference type="Pfam" id="PF12796">
    <property type="entry name" value="Ank_2"/>
    <property type="match status" value="1"/>
</dbReference>
<dbReference type="PANTHER" id="PTHR22958">
    <property type="entry name" value="GLYCEROPHOSPHORYL DIESTER PHOSPHODIESTERASE"/>
    <property type="match status" value="1"/>
</dbReference>
<feature type="repeat" description="ANK" evidence="4">
    <location>
        <begin position="1525"/>
        <end position="1557"/>
    </location>
</feature>
<dbReference type="PANTHER" id="PTHR22958:SF23">
    <property type="entry name" value="DEPENDENT KINASE INHIBITOR PHO81, PUTATIVE (AFU_ORTHOLOGUE AFUA_4G06020)-RELATED"/>
    <property type="match status" value="1"/>
</dbReference>
<evidence type="ECO:0000256" key="5">
    <source>
        <dbReference type="SAM" id="MobiDB-lite"/>
    </source>
</evidence>
<dbReference type="GO" id="GO:0005509">
    <property type="term" value="F:calcium ion binding"/>
    <property type="evidence" value="ECO:0007669"/>
    <property type="project" value="InterPro"/>
</dbReference>
<feature type="region of interest" description="Disordered" evidence="5">
    <location>
        <begin position="611"/>
        <end position="752"/>
    </location>
</feature>
<proteinExistence type="predicted"/>
<feature type="compositionally biased region" description="Polar residues" evidence="5">
    <location>
        <begin position="711"/>
        <end position="723"/>
    </location>
</feature>
<dbReference type="PROSITE" id="PS50297">
    <property type="entry name" value="ANK_REP_REGION"/>
    <property type="match status" value="1"/>
</dbReference>
<dbReference type="PROSITE" id="PS51704">
    <property type="entry name" value="GP_PDE"/>
    <property type="match status" value="1"/>
</dbReference>
<dbReference type="InterPro" id="IPR051578">
    <property type="entry name" value="GDPD"/>
</dbReference>
<evidence type="ECO:0000256" key="2">
    <source>
        <dbReference type="ARBA" id="ARBA00022801"/>
    </source>
</evidence>
<evidence type="ECO:0000313" key="11">
    <source>
        <dbReference type="Proteomes" id="UP000194280"/>
    </source>
</evidence>
<keyword evidence="6" id="KW-0472">Membrane</keyword>
<feature type="domain" description="SPX" evidence="8">
    <location>
        <begin position="1069"/>
        <end position="1233"/>
    </location>
</feature>
<feature type="region of interest" description="Disordered" evidence="5">
    <location>
        <begin position="892"/>
        <end position="981"/>
    </location>
</feature>
<dbReference type="VEuPathDB" id="FungiDB:BTJ68_04644"/>
<feature type="compositionally biased region" description="Low complexity" evidence="5">
    <location>
        <begin position="905"/>
        <end position="915"/>
    </location>
</feature>
<dbReference type="InterPro" id="IPR013783">
    <property type="entry name" value="Ig-like_fold"/>
</dbReference>
<feature type="signal peptide" evidence="7">
    <location>
        <begin position="1"/>
        <end position="25"/>
    </location>
</feature>
<dbReference type="Gene3D" id="1.25.40.20">
    <property type="entry name" value="Ankyrin repeat-containing domain"/>
    <property type="match status" value="1"/>
</dbReference>
<dbReference type="SMART" id="SM00248">
    <property type="entry name" value="ANK"/>
    <property type="match status" value="7"/>
</dbReference>
<feature type="domain" description="GP-PDE" evidence="9">
    <location>
        <begin position="1775"/>
        <end position="2082"/>
    </location>
</feature>
<sequence>MESLKPRTSCAAILCALWLASTVNAVPGIYFPFNSQVPTVARVGRPYLFQLSSSTFAPQDKSFVYSLSAQPAWLTIDGSTRTLMGTPTQSDVGASTFTLTAADDTGAAHMACTLVVSPDAAPQLEGDISQQLAATANLSSSQPPVVTLLPSNPFLFNFRQSSFIDIVQRQLYYYATLTDHTPLPSWLSFDGKELAFSGVAPTLSSFPQSWDVDLIASDVEGFAGTTASFTIAIGTQRLAFVPAKQTVNITDGMQLRFDSLQHDLFRDGQAVDVEGLASVSTTELPEWLSFDASTLILSGTVPDDAEEETITISATDRDGYNATALVTLMRQDTGSVFAGAIGTLTALPGHPFEYHFPDSLFSIDHPKVTVRVPRSAEWLHFDASSRELSGTVPDNASATQLSMRIEVEGPDSAEGQTQNFIIDIKAAETPTSTPLATRAIPSQTSTPSSGAVQESTADHSLSGGVVAAIAILSFLAALFLIAYLILCCRRRRQRDGYERHATPTKHNISRPIVDSGTAGLMASTWEHGDVEKGDAMQGQEAGRASEPPPQIALELPPRTSNRRSKWLNRLSLRSLASSIGNGEDAIRADSNIPEWGADASAVHTPHDSFSVPTEMARVSRQDSQTSPTKRAMRRLREWKRGQSQGGASAGLGIHAGGLMPRHSSKNSRSHRRGASSFGFTAAMDRSSQASLSTRGTSLLSTKASDFPRPPTLTTLPMSKSTPKSMLEDDEKHKSIRLVGRSDSVADQRSMKDKRESFIKSFIANRASTNYLQSPLFAHGTRAPSSKQNGHTSNAPSSAGSVRRSRGSKDLLASYSASSSLEPQRSQGRESKRLSQRLQSTFAPGFPKTVTCSTLGADDERAPDNSEDWTTDESSSEDLQAQLALPRHQRNFVLPGEASPTPPPASIASRRASGARKTSGSPSSAEALRRKRKQRVSRGQPSSSPLATAVAVPIPDRNPLRVQGKTSPGSAVSKKSRLSEPLSLVSTDSITRARSERPRLVHTNSKRPISVEKVQRLSSLKAETGTETDTQAGSEKWDDIDTGEGATEVDIGSAGLVPKAPPASKVSTVRKFGKHIQKRQLDIPEYAASFVDYKALKKLIKKLSATPILPPQQVSDSGQLLGESQSALQANRATFFFRLDREIEKVNTFYLQKEAELKLRLRTLLDKKRALQSRNTPATKLSSSYVTLNEGFRLFSSDLDKLQQFVEVNQTAFSKILKKWDKTSKSRTKELYLSRAVDVQPCFNRDVISDLSDQATTGLLELQAWAEGEKLSYTPAVELENKVTPAGQDEEVETQVLQAINAGNTVLVREWATRTLNSEESTERISRIFLNSVTTASLEAQKVLYDTGAIDYNYSDEINERNCIHEAAVGDSTGVLTAALLHGANIHAPDVYGRLPLHYACMHGRVDMIRTLAAAAPDTVDMNDLDNFTPLIHAIVHAQTASVAAMLQLGAVVNPTEDNVHIPLNLACQYGTVEIVEQILRYHPKMLPDAEGLYPQHLVSRFGGDKRILVMLKAYGVDMDQPDKLYSWTPIFHAASEGHLHCLQQLLEFGVKANAADEKDLSAVYYAAWEGHLDCMQLLAQAGAVSEQMPVRDPMEIQMPPAQPPTLTTGMPPASGPDPENIPSLSLPPPIIPLRRYGHNFLDTTKTFILLSFDDLGSDAIEFYGDSKYPAARLTISSKSSDLIPRNVPLPVQDDFKHISFQIENLDAFSIDFDIFPTFGSKVIARAAASSRVFTCKASSSGRWHLELFDPRLRAIGRINFRFQVVTPFHGMPLEITHFATYWKATSRYENHPSNLITGSSLSGDFMRLFVQVTRDGVPVLYSDWALPSSRNDLVSRMTYDEFASAGLQAGRGKGIIQRAVGSGMDSEKMASAQRQVARSFTSLAEALSLLPTDLHLDIHVCYPTREEEDALQLGPTQNINLVVDSVLTVVFEHARHLREGSDSPLRSFLFSSYNADICTALNWKQPNYPVLLCNELGVTRSGAGEGATASPDNMVRSCGRQTLSIKEAVRIAQSNNFMGLVCTSRLLELVPALVNSIKEAGLVLISDYSAQNDGARQPALIDLPSGVDGLLMGNAVLRFKEVVDQ</sequence>
<evidence type="ECO:0000313" key="10">
    <source>
        <dbReference type="EMBL" id="OTA35582.1"/>
    </source>
</evidence>
<evidence type="ECO:0000256" key="7">
    <source>
        <dbReference type="SAM" id="SignalP"/>
    </source>
</evidence>
<dbReference type="InterPro" id="IPR004331">
    <property type="entry name" value="SPX_dom"/>
</dbReference>
<dbReference type="PROSITE" id="PS50088">
    <property type="entry name" value="ANK_REPEAT"/>
    <property type="match status" value="2"/>
</dbReference>
<keyword evidence="3 4" id="KW-0040">ANK repeat</keyword>
<feature type="compositionally biased region" description="Basic residues" evidence="5">
    <location>
        <begin position="662"/>
        <end position="673"/>
    </location>
</feature>
<feature type="chain" id="PRO_5012554878" description="Ankyrin repeat protein nuc-2" evidence="7">
    <location>
        <begin position="26"/>
        <end position="2085"/>
    </location>
</feature>
<feature type="compositionally biased region" description="Acidic residues" evidence="5">
    <location>
        <begin position="864"/>
        <end position="875"/>
    </location>
</feature>
<protein>
    <recommendedName>
        <fullName evidence="12">Ankyrin repeat protein nuc-2</fullName>
    </recommendedName>
</protein>
<feature type="region of interest" description="Disordered" evidence="5">
    <location>
        <begin position="534"/>
        <end position="556"/>
    </location>
</feature>
<dbReference type="SUPFAM" id="SSF48403">
    <property type="entry name" value="Ankyrin repeat"/>
    <property type="match status" value="1"/>
</dbReference>
<keyword evidence="2" id="KW-0378">Hydrolase</keyword>
<evidence type="ECO:0008006" key="12">
    <source>
        <dbReference type="Google" id="ProtNLM"/>
    </source>
</evidence>
<evidence type="ECO:0000256" key="1">
    <source>
        <dbReference type="ARBA" id="ARBA00022737"/>
    </source>
</evidence>
<evidence type="ECO:0000259" key="8">
    <source>
        <dbReference type="PROSITE" id="PS51382"/>
    </source>
</evidence>
<dbReference type="EMBL" id="MUNK01000042">
    <property type="protein sequence ID" value="OTA35582.1"/>
    <property type="molecule type" value="Genomic_DNA"/>
</dbReference>
<reference evidence="10 11" key="1">
    <citation type="submission" date="2017-01" db="EMBL/GenBank/DDBJ databases">
        <title>The recent genome duplication of the halophilic yeast Hortaea werneckii: insights from long-read sequencing.</title>
        <authorList>
            <person name="Sinha S."/>
            <person name="Flibotte S."/>
            <person name="Neira M."/>
            <person name="Lenassi M."/>
            <person name="Gostincar C."/>
            <person name="Stajich J.E."/>
            <person name="Nislow C.E."/>
        </authorList>
    </citation>
    <scope>NUCLEOTIDE SEQUENCE [LARGE SCALE GENOMIC DNA]</scope>
    <source>
        <strain evidence="10 11">EXF-2000</strain>
    </source>
</reference>
<dbReference type="OrthoDB" id="1577640at2759"/>
<keyword evidence="7" id="KW-0732">Signal</keyword>
<dbReference type="InterPro" id="IPR006644">
    <property type="entry name" value="Cadg"/>
</dbReference>
<dbReference type="CDD" id="cd14483">
    <property type="entry name" value="SPX_PHO81_NUC-2_like"/>
    <property type="match status" value="1"/>
</dbReference>
<dbReference type="PROSITE" id="PS51382">
    <property type="entry name" value="SPX"/>
    <property type="match status" value="1"/>
</dbReference>
<dbReference type="Pfam" id="PF05345">
    <property type="entry name" value="He_PIG"/>
    <property type="match status" value="3"/>
</dbReference>
<keyword evidence="6" id="KW-1133">Transmembrane helix</keyword>
<dbReference type="InterPro" id="IPR030395">
    <property type="entry name" value="GP_PDE_dom"/>
</dbReference>
<keyword evidence="1" id="KW-0677">Repeat</keyword>
<keyword evidence="11" id="KW-1185">Reference proteome</keyword>
<dbReference type="InterPro" id="IPR002110">
    <property type="entry name" value="Ankyrin_rpt"/>
</dbReference>
<dbReference type="Pfam" id="PF13637">
    <property type="entry name" value="Ank_4"/>
    <property type="match status" value="1"/>
</dbReference>
<dbReference type="InterPro" id="IPR017946">
    <property type="entry name" value="PLC-like_Pdiesterase_TIM-brl"/>
</dbReference>
<feature type="region of interest" description="Disordered" evidence="5">
    <location>
        <begin position="778"/>
        <end position="879"/>
    </location>
</feature>
<feature type="compositionally biased region" description="Low complexity" evidence="5">
    <location>
        <begin position="690"/>
        <end position="701"/>
    </location>
</feature>
<feature type="compositionally biased region" description="Low complexity" evidence="5">
    <location>
        <begin position="810"/>
        <end position="820"/>
    </location>
</feature>
<dbReference type="GO" id="GO:0046475">
    <property type="term" value="P:glycerophospholipid catabolic process"/>
    <property type="evidence" value="ECO:0007669"/>
    <property type="project" value="TreeGrafter"/>
</dbReference>
<dbReference type="InterPro" id="IPR057506">
    <property type="entry name" value="C2_GPCPD1"/>
</dbReference>
<feature type="region of interest" description="Disordered" evidence="5">
    <location>
        <begin position="432"/>
        <end position="455"/>
    </location>
</feature>
<evidence type="ECO:0000256" key="3">
    <source>
        <dbReference type="ARBA" id="ARBA00023043"/>
    </source>
</evidence>
<name>A0A1Z5THR6_HORWE</name>
<comment type="caution">
    <text evidence="10">The sequence shown here is derived from an EMBL/GenBank/DDBJ whole genome shotgun (WGS) entry which is preliminary data.</text>
</comment>
<gene>
    <name evidence="10" type="ORF">BTJ68_04644</name>
</gene>
<dbReference type="SUPFAM" id="SSF49313">
    <property type="entry name" value="Cadherin-like"/>
    <property type="match status" value="4"/>
</dbReference>
<dbReference type="Gene3D" id="2.60.40.10">
    <property type="entry name" value="Immunoglobulins"/>
    <property type="match status" value="4"/>
</dbReference>
<dbReference type="SMART" id="SM00736">
    <property type="entry name" value="CADG"/>
    <property type="match status" value="3"/>
</dbReference>
<dbReference type="GO" id="GO:0047389">
    <property type="term" value="F:glycerophosphocholine phosphodiesterase activity"/>
    <property type="evidence" value="ECO:0007669"/>
    <property type="project" value="TreeGrafter"/>
</dbReference>
<dbReference type="Gene3D" id="3.20.20.190">
    <property type="entry name" value="Phosphatidylinositol (PI) phosphodiesterase"/>
    <property type="match status" value="1"/>
</dbReference>
<dbReference type="STRING" id="1157616.A0A1Z5THR6"/>
<dbReference type="GO" id="GO:0016020">
    <property type="term" value="C:membrane"/>
    <property type="evidence" value="ECO:0007669"/>
    <property type="project" value="InterPro"/>
</dbReference>
<evidence type="ECO:0000259" key="9">
    <source>
        <dbReference type="PROSITE" id="PS51704"/>
    </source>
</evidence>
<organism evidence="10 11">
    <name type="scientific">Hortaea werneckii EXF-2000</name>
    <dbReference type="NCBI Taxonomy" id="1157616"/>
    <lineage>
        <taxon>Eukaryota</taxon>
        <taxon>Fungi</taxon>
        <taxon>Dikarya</taxon>
        <taxon>Ascomycota</taxon>
        <taxon>Pezizomycotina</taxon>
        <taxon>Dothideomycetes</taxon>
        <taxon>Dothideomycetidae</taxon>
        <taxon>Mycosphaerellales</taxon>
        <taxon>Teratosphaeriaceae</taxon>
        <taxon>Hortaea</taxon>
    </lineage>
</organism>
<feature type="compositionally biased region" description="Basic and acidic residues" evidence="5">
    <location>
        <begin position="743"/>
        <end position="752"/>
    </location>
</feature>
<keyword evidence="6" id="KW-0812">Transmembrane</keyword>
<dbReference type="Pfam" id="PF03105">
    <property type="entry name" value="SPX"/>
    <property type="match status" value="1"/>
</dbReference>
<accession>A0A1Z5THR6</accession>
<evidence type="ECO:0000256" key="6">
    <source>
        <dbReference type="SAM" id="Phobius"/>
    </source>
</evidence>
<dbReference type="Proteomes" id="UP000194280">
    <property type="component" value="Unassembled WGS sequence"/>
</dbReference>
<feature type="compositionally biased region" description="Polar residues" evidence="5">
    <location>
        <begin position="936"/>
        <end position="945"/>
    </location>
</feature>
<dbReference type="Pfam" id="PF03009">
    <property type="entry name" value="GDPD"/>
    <property type="match status" value="1"/>
</dbReference>
<feature type="compositionally biased region" description="Gly residues" evidence="5">
    <location>
        <begin position="643"/>
        <end position="655"/>
    </location>
</feature>
<dbReference type="SUPFAM" id="SSF51695">
    <property type="entry name" value="PLC-like phosphodiesterases"/>
    <property type="match status" value="1"/>
</dbReference>
<dbReference type="Pfam" id="PF25329">
    <property type="entry name" value="C2_GDE1"/>
    <property type="match status" value="1"/>
</dbReference>
<feature type="region of interest" description="Disordered" evidence="5">
    <location>
        <begin position="1021"/>
        <end position="1041"/>
    </location>
</feature>
<feature type="compositionally biased region" description="Polar residues" evidence="5">
    <location>
        <begin position="782"/>
        <end position="795"/>
    </location>
</feature>
<dbReference type="InterPro" id="IPR036770">
    <property type="entry name" value="Ankyrin_rpt-contain_sf"/>
</dbReference>
<feature type="repeat" description="ANK" evidence="4">
    <location>
        <begin position="1391"/>
        <end position="1423"/>
    </location>
</feature>
<dbReference type="InParanoid" id="A0A1Z5THR6"/>
<evidence type="ECO:0000256" key="4">
    <source>
        <dbReference type="PROSITE-ProRule" id="PRU00023"/>
    </source>
</evidence>
<feature type="transmembrane region" description="Helical" evidence="6">
    <location>
        <begin position="465"/>
        <end position="486"/>
    </location>
</feature>